<dbReference type="AlphaFoldDB" id="A0A383DC85"/>
<accession>A0A383DC85</accession>
<name>A0A383DC85_9ZZZZ</name>
<reference evidence="1" key="1">
    <citation type="submission" date="2018-05" db="EMBL/GenBank/DDBJ databases">
        <authorList>
            <person name="Lanie J.A."/>
            <person name="Ng W.-L."/>
            <person name="Kazmierczak K.M."/>
            <person name="Andrzejewski T.M."/>
            <person name="Davidsen T.M."/>
            <person name="Wayne K.J."/>
            <person name="Tettelin H."/>
            <person name="Glass J.I."/>
            <person name="Rusch D."/>
            <person name="Podicherti R."/>
            <person name="Tsui H.-C.T."/>
            <person name="Winkler M.E."/>
        </authorList>
    </citation>
    <scope>NUCLEOTIDE SEQUENCE</scope>
</reference>
<evidence type="ECO:0000313" key="1">
    <source>
        <dbReference type="EMBL" id="SVE42116.1"/>
    </source>
</evidence>
<feature type="non-terminal residue" evidence="1">
    <location>
        <position position="29"/>
    </location>
</feature>
<sequence>ERGCFHGGASSLFQGGTGRIQSRNGCFVL</sequence>
<gene>
    <name evidence="1" type="ORF">METZ01_LOCUS494970</name>
</gene>
<protein>
    <submittedName>
        <fullName evidence="1">Uncharacterized protein</fullName>
    </submittedName>
</protein>
<proteinExistence type="predicted"/>
<organism evidence="1">
    <name type="scientific">marine metagenome</name>
    <dbReference type="NCBI Taxonomy" id="408172"/>
    <lineage>
        <taxon>unclassified sequences</taxon>
        <taxon>metagenomes</taxon>
        <taxon>ecological metagenomes</taxon>
    </lineage>
</organism>
<feature type="non-terminal residue" evidence="1">
    <location>
        <position position="1"/>
    </location>
</feature>
<dbReference type="EMBL" id="UINC01216111">
    <property type="protein sequence ID" value="SVE42116.1"/>
    <property type="molecule type" value="Genomic_DNA"/>
</dbReference>